<reference evidence="2 3" key="1">
    <citation type="journal article" date="2016" name="Nat. Commun.">
        <title>Thousands of microbial genomes shed light on interconnected biogeochemical processes in an aquifer system.</title>
        <authorList>
            <person name="Anantharaman K."/>
            <person name="Brown C.T."/>
            <person name="Hug L.A."/>
            <person name="Sharon I."/>
            <person name="Castelle C.J."/>
            <person name="Probst A.J."/>
            <person name="Thomas B.C."/>
            <person name="Singh A."/>
            <person name="Wilkins M.J."/>
            <person name="Karaoz U."/>
            <person name="Brodie E.L."/>
            <person name="Williams K.H."/>
            <person name="Hubbard S.S."/>
            <person name="Banfield J.F."/>
        </authorList>
    </citation>
    <scope>NUCLEOTIDE SEQUENCE [LARGE SCALE GENOMIC DNA]</scope>
</reference>
<name>A0A1F8BZH7_9BACT</name>
<evidence type="ECO:0000259" key="1">
    <source>
        <dbReference type="Pfam" id="PF14213"/>
    </source>
</evidence>
<evidence type="ECO:0000313" key="3">
    <source>
        <dbReference type="Proteomes" id="UP000178429"/>
    </source>
</evidence>
<dbReference type="AlphaFoldDB" id="A0A1F8BZH7"/>
<organism evidence="2 3">
    <name type="scientific">Candidatus Woesebacteria bacterium RIFCSPLOWO2_01_FULL_44_14</name>
    <dbReference type="NCBI Taxonomy" id="1802525"/>
    <lineage>
        <taxon>Bacteria</taxon>
        <taxon>Candidatus Woeseibacteriota</taxon>
    </lineage>
</organism>
<proteinExistence type="predicted"/>
<sequence>MIIKINKFGTTLVSRPAGKEAFLAFQPTLREISENENIEVDFDGVHVLAPSWADEFLTPLYGQFEARIKLINTTNPSVLESLKILKLN</sequence>
<dbReference type="Pfam" id="PF14213">
    <property type="entry name" value="DUF4325"/>
    <property type="match status" value="1"/>
</dbReference>
<evidence type="ECO:0000313" key="2">
    <source>
        <dbReference type="EMBL" id="OGM68708.1"/>
    </source>
</evidence>
<accession>A0A1F8BZH7</accession>
<dbReference type="Proteomes" id="UP000178429">
    <property type="component" value="Unassembled WGS sequence"/>
</dbReference>
<feature type="domain" description="DUF4325" evidence="1">
    <location>
        <begin position="31"/>
        <end position="77"/>
    </location>
</feature>
<dbReference type="EMBL" id="MGHL01000019">
    <property type="protein sequence ID" value="OGM68708.1"/>
    <property type="molecule type" value="Genomic_DNA"/>
</dbReference>
<comment type="caution">
    <text evidence="2">The sequence shown here is derived from an EMBL/GenBank/DDBJ whole genome shotgun (WGS) entry which is preliminary data.</text>
</comment>
<gene>
    <name evidence="2" type="ORF">A2975_05395</name>
</gene>
<dbReference type="InterPro" id="IPR025474">
    <property type="entry name" value="DUF4325"/>
</dbReference>
<dbReference type="STRING" id="1802525.A2975_05395"/>
<protein>
    <recommendedName>
        <fullName evidence="1">DUF4325 domain-containing protein</fullName>
    </recommendedName>
</protein>